<dbReference type="Proteomes" id="UP000266172">
    <property type="component" value="Unassembled WGS sequence"/>
</dbReference>
<name>A0A395VFR3_9FIRM</name>
<accession>A0A395VFR3</accession>
<evidence type="ECO:0000313" key="1">
    <source>
        <dbReference type="EMBL" id="RGS42525.1"/>
    </source>
</evidence>
<dbReference type="AlphaFoldDB" id="A0A395VFR3"/>
<dbReference type="EMBL" id="QRVL01000001">
    <property type="protein sequence ID" value="RGS42525.1"/>
    <property type="molecule type" value="Genomic_DNA"/>
</dbReference>
<proteinExistence type="predicted"/>
<gene>
    <name evidence="1" type="ORF">DWX93_04230</name>
</gene>
<comment type="caution">
    <text evidence="1">The sequence shown here is derived from an EMBL/GenBank/DDBJ whole genome shotgun (WGS) entry which is preliminary data.</text>
</comment>
<evidence type="ECO:0000313" key="2">
    <source>
        <dbReference type="Proteomes" id="UP000266172"/>
    </source>
</evidence>
<reference evidence="1 2" key="1">
    <citation type="submission" date="2018-08" db="EMBL/GenBank/DDBJ databases">
        <title>A genome reference for cultivated species of the human gut microbiota.</title>
        <authorList>
            <person name="Zou Y."/>
            <person name="Xue W."/>
            <person name="Luo G."/>
        </authorList>
    </citation>
    <scope>NUCLEOTIDE SEQUENCE [LARGE SCALE GENOMIC DNA]</scope>
    <source>
        <strain evidence="1 2">AF22-12AC</strain>
    </source>
</reference>
<organism evidence="1 2">
    <name type="scientific">Roseburia hominis</name>
    <dbReference type="NCBI Taxonomy" id="301301"/>
    <lineage>
        <taxon>Bacteria</taxon>
        <taxon>Bacillati</taxon>
        <taxon>Bacillota</taxon>
        <taxon>Clostridia</taxon>
        <taxon>Lachnospirales</taxon>
        <taxon>Lachnospiraceae</taxon>
        <taxon>Roseburia</taxon>
    </lineage>
</organism>
<protein>
    <submittedName>
        <fullName evidence="1">Uncharacterized protein</fullName>
    </submittedName>
</protein>
<sequence>MHRIFLTNDRANARQSKKSGISWTCTARSAERATPGLLPERNMYMMLERLKLFKTGRTGQKPL</sequence>